<gene>
    <name evidence="2" type="ORF">SMN809_LOCUS41927</name>
</gene>
<evidence type="ECO:0000313" key="3">
    <source>
        <dbReference type="Proteomes" id="UP000676336"/>
    </source>
</evidence>
<dbReference type="EMBL" id="CAJOBI010119608">
    <property type="protein sequence ID" value="CAF4671892.1"/>
    <property type="molecule type" value="Genomic_DNA"/>
</dbReference>
<sequence length="56" mass="6276">MDLLVDATSRRSVPSTNNTDETLNDIEQPQQRSVFDKLRGADIDLLKIFDIGSIVN</sequence>
<accession>A0A8S2ZWG8</accession>
<protein>
    <submittedName>
        <fullName evidence="2">Uncharacterized protein</fullName>
    </submittedName>
</protein>
<dbReference type="AlphaFoldDB" id="A0A8S2ZWG8"/>
<evidence type="ECO:0000313" key="2">
    <source>
        <dbReference type="EMBL" id="CAF4671892.1"/>
    </source>
</evidence>
<feature type="non-terminal residue" evidence="2">
    <location>
        <position position="56"/>
    </location>
</feature>
<name>A0A8S2ZWG8_9BILA</name>
<comment type="caution">
    <text evidence="2">The sequence shown here is derived from an EMBL/GenBank/DDBJ whole genome shotgun (WGS) entry which is preliminary data.</text>
</comment>
<proteinExistence type="predicted"/>
<reference evidence="2" key="1">
    <citation type="submission" date="2021-02" db="EMBL/GenBank/DDBJ databases">
        <authorList>
            <person name="Nowell W R."/>
        </authorList>
    </citation>
    <scope>NUCLEOTIDE SEQUENCE</scope>
</reference>
<feature type="compositionally biased region" description="Polar residues" evidence="1">
    <location>
        <begin position="10"/>
        <end position="25"/>
    </location>
</feature>
<evidence type="ECO:0000256" key="1">
    <source>
        <dbReference type="SAM" id="MobiDB-lite"/>
    </source>
</evidence>
<feature type="region of interest" description="Disordered" evidence="1">
    <location>
        <begin position="1"/>
        <end position="25"/>
    </location>
</feature>
<dbReference type="Proteomes" id="UP000676336">
    <property type="component" value="Unassembled WGS sequence"/>
</dbReference>
<organism evidence="2 3">
    <name type="scientific">Rotaria magnacalcarata</name>
    <dbReference type="NCBI Taxonomy" id="392030"/>
    <lineage>
        <taxon>Eukaryota</taxon>
        <taxon>Metazoa</taxon>
        <taxon>Spiralia</taxon>
        <taxon>Gnathifera</taxon>
        <taxon>Rotifera</taxon>
        <taxon>Eurotatoria</taxon>
        <taxon>Bdelloidea</taxon>
        <taxon>Philodinida</taxon>
        <taxon>Philodinidae</taxon>
        <taxon>Rotaria</taxon>
    </lineage>
</organism>